<dbReference type="GO" id="GO:0016020">
    <property type="term" value="C:membrane"/>
    <property type="evidence" value="ECO:0007669"/>
    <property type="project" value="InterPro"/>
</dbReference>
<dbReference type="PANTHER" id="PTHR12224">
    <property type="entry name" value="BETA-1,4-MANNOSYL-GLYCOPROTEIN BETA-1,4-N-ACETYLGLUCOSAMINYL-TRANSFERASE"/>
    <property type="match status" value="1"/>
</dbReference>
<accession>A0A1A9I6E5</accession>
<evidence type="ECO:0000313" key="1">
    <source>
        <dbReference type="EMBL" id="ANH82280.1"/>
    </source>
</evidence>
<dbReference type="AlphaFoldDB" id="A0A1A9I6E5"/>
<proteinExistence type="predicted"/>
<dbReference type="EMBL" id="CP015772">
    <property type="protein sequence ID" value="ANH82280.1"/>
    <property type="molecule type" value="Genomic_DNA"/>
</dbReference>
<dbReference type="KEGG" id="nia:A8C56_16125"/>
<gene>
    <name evidence="1" type="ORF">A8C56_16125</name>
</gene>
<dbReference type="Proteomes" id="UP000077667">
    <property type="component" value="Chromosome"/>
</dbReference>
<dbReference type="InterPro" id="IPR006813">
    <property type="entry name" value="Glyco_trans_17"/>
</dbReference>
<dbReference type="PANTHER" id="PTHR12224:SF0">
    <property type="entry name" value="BETA-1,4-MANNOSYL-GLYCOPROTEIN 4-BETA-N-ACETYLGLUCOSAMINYLTRANSFERASE"/>
    <property type="match status" value="1"/>
</dbReference>
<sequence>MKIYDCFTFFNELDLLEFRLKLLDKYVDYFVLAESNLTHSGKKKEYFYEKNKDRFQQWHHKIIHLPIVQKTEGLHFGENETKYNTENGSWKLENEHRNALHAIAPQLNKDDLVILSDLDEIPAPSILDNRNAPETPVVLSMLFHYYYLNCQQTGASKWWKGSILSSGEYFQKHTPQSLRDQRIGLSAIKKGGWHFSFLGGMEKIKYKLESFAHTEFNKPEYLDEKHIRSALQEGRDLFKQNKNRFRFVSINTYPEPLRKLAMQYPAFLAPGPASLTTRIRNLFMKNPG</sequence>
<dbReference type="RefSeq" id="WP_067758191.1">
    <property type="nucleotide sequence ID" value="NZ_CP015772.1"/>
</dbReference>
<keyword evidence="2" id="KW-1185">Reference proteome</keyword>
<dbReference type="GO" id="GO:0003830">
    <property type="term" value="F:beta-1,4-mannosylglycoprotein 4-beta-N-acetylglucosaminyltransferase activity"/>
    <property type="evidence" value="ECO:0007669"/>
    <property type="project" value="InterPro"/>
</dbReference>
<dbReference type="STRING" id="1176587.A8C56_16125"/>
<evidence type="ECO:0008006" key="3">
    <source>
        <dbReference type="Google" id="ProtNLM"/>
    </source>
</evidence>
<organism evidence="1 2">
    <name type="scientific">Niabella ginsenosidivorans</name>
    <dbReference type="NCBI Taxonomy" id="1176587"/>
    <lineage>
        <taxon>Bacteria</taxon>
        <taxon>Pseudomonadati</taxon>
        <taxon>Bacteroidota</taxon>
        <taxon>Chitinophagia</taxon>
        <taxon>Chitinophagales</taxon>
        <taxon>Chitinophagaceae</taxon>
        <taxon>Niabella</taxon>
    </lineage>
</organism>
<name>A0A1A9I6E5_9BACT</name>
<dbReference type="OrthoDB" id="1997677at2"/>
<evidence type="ECO:0000313" key="2">
    <source>
        <dbReference type="Proteomes" id="UP000077667"/>
    </source>
</evidence>
<protein>
    <recommendedName>
        <fullName evidence="3">Glycosyl transferase family 17</fullName>
    </recommendedName>
</protein>
<reference evidence="1 2" key="1">
    <citation type="submission" date="2016-05" db="EMBL/GenBank/DDBJ databases">
        <title>Niabella ginsenosidivorans BS26 whole genome sequencing.</title>
        <authorList>
            <person name="Im W.T."/>
            <person name="Siddiqi M.Z."/>
        </authorList>
    </citation>
    <scope>NUCLEOTIDE SEQUENCE [LARGE SCALE GENOMIC DNA]</scope>
    <source>
        <strain evidence="1 2">BS26</strain>
    </source>
</reference>
<dbReference type="Pfam" id="PF04724">
    <property type="entry name" value="Glyco_transf_17"/>
    <property type="match status" value="1"/>
</dbReference>
<dbReference type="GO" id="GO:0006044">
    <property type="term" value="P:N-acetylglucosamine metabolic process"/>
    <property type="evidence" value="ECO:0007669"/>
    <property type="project" value="TreeGrafter"/>
</dbReference>